<evidence type="ECO:0000256" key="1">
    <source>
        <dbReference type="SAM" id="MobiDB-lite"/>
    </source>
</evidence>
<dbReference type="InterPro" id="IPR003870">
    <property type="entry name" value="DUF222"/>
</dbReference>
<reference evidence="3 4" key="1">
    <citation type="submission" date="2021-05" db="EMBL/GenBank/DDBJ databases">
        <title>Mycobacterium acidophilum sp. nov., an extremely acid-tolerant member of the genus Mycobacterium.</title>
        <authorList>
            <person name="Xia J."/>
        </authorList>
    </citation>
    <scope>NUCLEOTIDE SEQUENCE [LARGE SCALE GENOMIC DNA]</scope>
    <source>
        <strain evidence="3 4">M1</strain>
    </source>
</reference>
<organism evidence="3 4">
    <name type="scientific">Mycolicibacter acidiphilus</name>
    <dbReference type="NCBI Taxonomy" id="2835306"/>
    <lineage>
        <taxon>Bacteria</taxon>
        <taxon>Bacillati</taxon>
        <taxon>Actinomycetota</taxon>
        <taxon>Actinomycetes</taxon>
        <taxon>Mycobacteriales</taxon>
        <taxon>Mycobacteriaceae</taxon>
        <taxon>Mycolicibacter</taxon>
    </lineage>
</organism>
<dbReference type="GO" id="GO:0004519">
    <property type="term" value="F:endonuclease activity"/>
    <property type="evidence" value="ECO:0007669"/>
    <property type="project" value="UniProtKB-KW"/>
</dbReference>
<keyword evidence="4" id="KW-1185">Reference proteome</keyword>
<dbReference type="CDD" id="cd00085">
    <property type="entry name" value="HNHc"/>
    <property type="match status" value="1"/>
</dbReference>
<proteinExistence type="predicted"/>
<sequence length="556" mass="59862">MGRDAFADRETVLACLAAITDASARLAQCSFDALSVAELVEVLAQRETLAWQAPVIDHRILARLAVEGHEGALGACSLVKGLAERLRISGSEARRRVDEAAQLGPRSTLGGQPLTPLLPTLAAEQAAGHIGPEHVVIARKAHAKIPAGVSTAERERAEVDLAALAAQFDPPTFARLAEHLIITLNPDGDYSDRERQAQRGVRLGRQRADGMSTLSGFITPELRATLEPVLAKLAAPGMANSADDHPCVSGTPSQQQITDDDRTVPQRNHDALLAGMRALLASGELGQLNGLPVTVIVSTTLAELQAAAHPDTAPPPPADARIAGKAHTGGGSLLPMGDLVRMAAHAYHYLTIFDGQGRALWLGRSKRIATADQRIVLHARDRGCTRPGCPVSGYLSQAHHSDKDWAAGGRTDIDGLALACPPDNNTATVQGWITRLGDTGRVEWIPPPHLERGQPRVNPFHFIEAVIAHHRQKATEVSDPGPPPADPQPSPWPDDTWPDNTRPDNTWPDDTWPDDPLPGDPGYDDALDDLQRSYDALDYDELVRQHFNEDDWLPVH</sequence>
<accession>A0ABS5RGZ6</accession>
<evidence type="ECO:0000313" key="3">
    <source>
        <dbReference type="EMBL" id="MBS9532899.1"/>
    </source>
</evidence>
<protein>
    <submittedName>
        <fullName evidence="3">HNH endonuclease</fullName>
    </submittedName>
</protein>
<keyword evidence="3" id="KW-0378">Hydrolase</keyword>
<evidence type="ECO:0000313" key="4">
    <source>
        <dbReference type="Proteomes" id="UP001519535"/>
    </source>
</evidence>
<feature type="compositionally biased region" description="Pro residues" evidence="1">
    <location>
        <begin position="480"/>
        <end position="492"/>
    </location>
</feature>
<feature type="compositionally biased region" description="Low complexity" evidence="1">
    <location>
        <begin position="493"/>
        <end position="510"/>
    </location>
</feature>
<feature type="domain" description="DUF222" evidence="2">
    <location>
        <begin position="42"/>
        <end position="381"/>
    </location>
</feature>
<feature type="region of interest" description="Disordered" evidence="1">
    <location>
        <begin position="471"/>
        <end position="529"/>
    </location>
</feature>
<dbReference type="Pfam" id="PF02720">
    <property type="entry name" value="DUF222"/>
    <property type="match status" value="1"/>
</dbReference>
<keyword evidence="3" id="KW-0255">Endonuclease</keyword>
<gene>
    <name evidence="3" type="ORF">KIH27_04765</name>
</gene>
<dbReference type="RefSeq" id="WP_214091779.1">
    <property type="nucleotide sequence ID" value="NZ_JAHCLR010000005.1"/>
</dbReference>
<dbReference type="Proteomes" id="UP001519535">
    <property type="component" value="Unassembled WGS sequence"/>
</dbReference>
<evidence type="ECO:0000259" key="2">
    <source>
        <dbReference type="Pfam" id="PF02720"/>
    </source>
</evidence>
<feature type="region of interest" description="Disordered" evidence="1">
    <location>
        <begin position="241"/>
        <end position="261"/>
    </location>
</feature>
<dbReference type="InterPro" id="IPR003615">
    <property type="entry name" value="HNH_nuc"/>
</dbReference>
<dbReference type="EMBL" id="JAHCLR010000005">
    <property type="protein sequence ID" value="MBS9532899.1"/>
    <property type="molecule type" value="Genomic_DNA"/>
</dbReference>
<keyword evidence="3" id="KW-0540">Nuclease</keyword>
<comment type="caution">
    <text evidence="3">The sequence shown here is derived from an EMBL/GenBank/DDBJ whole genome shotgun (WGS) entry which is preliminary data.</text>
</comment>
<name>A0ABS5RGZ6_9MYCO</name>